<dbReference type="OMA" id="GFVMFSQ"/>
<dbReference type="VEuPathDB" id="AmoebaDB:DDB_G0275027"/>
<proteinExistence type="predicted"/>
<evidence type="ECO:0000259" key="3">
    <source>
        <dbReference type="PROSITE" id="PS50102"/>
    </source>
</evidence>
<dbReference type="HOGENOM" id="CLU_012062_28_8_1"/>
<reference evidence="4 5" key="1">
    <citation type="journal article" date="2005" name="Nature">
        <title>The genome of the social amoeba Dictyostelium discoideum.</title>
        <authorList>
            <consortium name="The Dictyostelium discoideum Sequencing Consortium"/>
            <person name="Eichinger L."/>
            <person name="Pachebat J.A."/>
            <person name="Glockner G."/>
            <person name="Rajandream M.A."/>
            <person name="Sucgang R."/>
            <person name="Berriman M."/>
            <person name="Song J."/>
            <person name="Olsen R."/>
            <person name="Szafranski K."/>
            <person name="Xu Q."/>
            <person name="Tunggal B."/>
            <person name="Kummerfeld S."/>
            <person name="Madera M."/>
            <person name="Konfortov B.A."/>
            <person name="Rivero F."/>
            <person name="Bankier A.T."/>
            <person name="Lehmann R."/>
            <person name="Hamlin N."/>
            <person name="Davies R."/>
            <person name="Gaudet P."/>
            <person name="Fey P."/>
            <person name="Pilcher K."/>
            <person name="Chen G."/>
            <person name="Saunders D."/>
            <person name="Sodergren E."/>
            <person name="Davis P."/>
            <person name="Kerhornou A."/>
            <person name="Nie X."/>
            <person name="Hall N."/>
            <person name="Anjard C."/>
            <person name="Hemphill L."/>
            <person name="Bason N."/>
            <person name="Farbrother P."/>
            <person name="Desany B."/>
            <person name="Just E."/>
            <person name="Morio T."/>
            <person name="Rost R."/>
            <person name="Churcher C."/>
            <person name="Cooper J."/>
            <person name="Haydock S."/>
            <person name="van Driessche N."/>
            <person name="Cronin A."/>
            <person name="Goodhead I."/>
            <person name="Muzny D."/>
            <person name="Mourier T."/>
            <person name="Pain A."/>
            <person name="Lu M."/>
            <person name="Harper D."/>
            <person name="Lindsay R."/>
            <person name="Hauser H."/>
            <person name="James K."/>
            <person name="Quiles M."/>
            <person name="Madan Babu M."/>
            <person name="Saito T."/>
            <person name="Buchrieser C."/>
            <person name="Wardroper A."/>
            <person name="Felder M."/>
            <person name="Thangavelu M."/>
            <person name="Johnson D."/>
            <person name="Knights A."/>
            <person name="Loulseged H."/>
            <person name="Mungall K."/>
            <person name="Oliver K."/>
            <person name="Price C."/>
            <person name="Quail M.A."/>
            <person name="Urushihara H."/>
            <person name="Hernandez J."/>
            <person name="Rabbinowitsch E."/>
            <person name="Steffen D."/>
            <person name="Sanders M."/>
            <person name="Ma J."/>
            <person name="Kohara Y."/>
            <person name="Sharp S."/>
            <person name="Simmonds M."/>
            <person name="Spiegler S."/>
            <person name="Tivey A."/>
            <person name="Sugano S."/>
            <person name="White B."/>
            <person name="Walker D."/>
            <person name="Woodward J."/>
            <person name="Winckler T."/>
            <person name="Tanaka Y."/>
            <person name="Shaulsky G."/>
            <person name="Schleicher M."/>
            <person name="Weinstock G."/>
            <person name="Rosenthal A."/>
            <person name="Cox E.C."/>
            <person name="Chisholm R.L."/>
            <person name="Gibbs R."/>
            <person name="Loomis W.F."/>
            <person name="Platzer M."/>
            <person name="Kay R.R."/>
            <person name="Williams J."/>
            <person name="Dear P.H."/>
            <person name="Noegel A.A."/>
            <person name="Barrell B."/>
            <person name="Kuspa A."/>
        </authorList>
    </citation>
    <scope>NUCLEOTIDE SEQUENCE [LARGE SCALE GENOMIC DNA]</scope>
    <source>
        <strain evidence="4 5">AX4</strain>
    </source>
</reference>
<dbReference type="PANTHER" id="PTHR48024:SF56">
    <property type="entry name" value="HETEROGENEOUS NUCLEAR RIBONUCLEOPROTEIN A0"/>
    <property type="match status" value="1"/>
</dbReference>
<dbReference type="EMBL" id="AAFI02000013">
    <property type="protein sequence ID" value="EAL69794.1"/>
    <property type="molecule type" value="Genomic_DNA"/>
</dbReference>
<accession>Q86I71</accession>
<evidence type="ECO:0000256" key="1">
    <source>
        <dbReference type="ARBA" id="ARBA00022884"/>
    </source>
</evidence>
<dbReference type="PROSITE" id="PS50102">
    <property type="entry name" value="RRM"/>
    <property type="match status" value="1"/>
</dbReference>
<dbReference type="PaxDb" id="44689-DDB0167377"/>
<dbReference type="PRO" id="PR:Q86I71"/>
<protein>
    <recommendedName>
        <fullName evidence="3">RRM domain-containing protein</fullName>
    </recommendedName>
</protein>
<organism evidence="4 5">
    <name type="scientific">Dictyostelium discoideum</name>
    <name type="common">Social amoeba</name>
    <dbReference type="NCBI Taxonomy" id="44689"/>
    <lineage>
        <taxon>Eukaryota</taxon>
        <taxon>Amoebozoa</taxon>
        <taxon>Evosea</taxon>
        <taxon>Eumycetozoa</taxon>
        <taxon>Dictyostelia</taxon>
        <taxon>Dictyosteliales</taxon>
        <taxon>Dictyosteliaceae</taxon>
        <taxon>Dictyostelium</taxon>
    </lineage>
</organism>
<name>Q86I71_DICDI</name>
<dbReference type="FunFam" id="3.30.70.330:FF:001229">
    <property type="entry name" value="Os05g0376000 protein"/>
    <property type="match status" value="1"/>
</dbReference>
<evidence type="ECO:0000313" key="5">
    <source>
        <dbReference type="Proteomes" id="UP000002195"/>
    </source>
</evidence>
<dbReference type="PANTHER" id="PTHR48024">
    <property type="entry name" value="GEO13361P1-RELATED"/>
    <property type="match status" value="1"/>
</dbReference>
<dbReference type="AlphaFoldDB" id="Q86I71"/>
<dbReference type="FunCoup" id="Q86I71">
    <property type="interactions" value="189"/>
</dbReference>
<dbReference type="GO" id="GO:0000785">
    <property type="term" value="C:chromatin"/>
    <property type="evidence" value="ECO:0000318"/>
    <property type="project" value="GO_Central"/>
</dbReference>
<dbReference type="STRING" id="44689.Q86I71"/>
<feature type="domain" description="RRM" evidence="3">
    <location>
        <begin position="4"/>
        <end position="80"/>
    </location>
</feature>
<sequence>MSLNKIFVTRLPWSVCKEALKNHFSQFGNIKDCYVVLDRVTKRSKGFGFVQFESKESVQNAINSDNEINGRKLVVNEALAKDFKENTPKQE</sequence>
<dbReference type="eggNOG" id="KOG4205">
    <property type="taxonomic scope" value="Eukaryota"/>
</dbReference>
<dbReference type="GO" id="GO:0005654">
    <property type="term" value="C:nucleoplasm"/>
    <property type="evidence" value="ECO:0000318"/>
    <property type="project" value="GO_Central"/>
</dbReference>
<dbReference type="SUPFAM" id="SSF54928">
    <property type="entry name" value="RNA-binding domain, RBD"/>
    <property type="match status" value="1"/>
</dbReference>
<dbReference type="Pfam" id="PF00076">
    <property type="entry name" value="RRM_1"/>
    <property type="match status" value="1"/>
</dbReference>
<evidence type="ECO:0000313" key="4">
    <source>
        <dbReference type="EMBL" id="EAL69794.1"/>
    </source>
</evidence>
<dbReference type="GO" id="GO:0010468">
    <property type="term" value="P:regulation of gene expression"/>
    <property type="evidence" value="ECO:0000318"/>
    <property type="project" value="GO_Central"/>
</dbReference>
<dbReference type="Proteomes" id="UP000002195">
    <property type="component" value="Unassembled WGS sequence"/>
</dbReference>
<dbReference type="SMART" id="SM00360">
    <property type="entry name" value="RRM"/>
    <property type="match status" value="1"/>
</dbReference>
<keyword evidence="5" id="KW-1185">Reference proteome</keyword>
<dbReference type="InParanoid" id="Q86I71"/>
<dbReference type="GO" id="GO:0003723">
    <property type="term" value="F:RNA binding"/>
    <property type="evidence" value="ECO:0000318"/>
    <property type="project" value="GO_Central"/>
</dbReference>
<evidence type="ECO:0000256" key="2">
    <source>
        <dbReference type="PROSITE-ProRule" id="PRU00176"/>
    </source>
</evidence>
<dbReference type="dictyBase" id="DDB_G0275027"/>
<dbReference type="InterPro" id="IPR000504">
    <property type="entry name" value="RRM_dom"/>
</dbReference>
<dbReference type="SMR" id="Q86I71"/>
<dbReference type="InterPro" id="IPR035979">
    <property type="entry name" value="RBD_domain_sf"/>
</dbReference>
<dbReference type="InterPro" id="IPR012677">
    <property type="entry name" value="Nucleotide-bd_a/b_plait_sf"/>
</dbReference>
<dbReference type="Gene3D" id="3.30.70.330">
    <property type="match status" value="1"/>
</dbReference>
<dbReference type="RefSeq" id="XP_643856.1">
    <property type="nucleotide sequence ID" value="XM_638764.1"/>
</dbReference>
<keyword evidence="1 2" id="KW-0694">RNA-binding</keyword>
<dbReference type="KEGG" id="ddi:DDB_G0275027"/>
<gene>
    <name evidence="4" type="ORF">DDB_G0275027</name>
</gene>
<dbReference type="PhylomeDB" id="Q86I71"/>
<comment type="caution">
    <text evidence="4">The sequence shown here is derived from an EMBL/GenBank/DDBJ whole genome shotgun (WGS) entry which is preliminary data.</text>
</comment>
<accession>Q553V5</accession>
<dbReference type="GeneID" id="8619907"/>
<dbReference type="InterPro" id="IPR050886">
    <property type="entry name" value="RNA-binding_reg"/>
</dbReference>